<organism evidence="1 2">
    <name type="scientific">Zopfia rhizophila CBS 207.26</name>
    <dbReference type="NCBI Taxonomy" id="1314779"/>
    <lineage>
        <taxon>Eukaryota</taxon>
        <taxon>Fungi</taxon>
        <taxon>Dikarya</taxon>
        <taxon>Ascomycota</taxon>
        <taxon>Pezizomycotina</taxon>
        <taxon>Dothideomycetes</taxon>
        <taxon>Dothideomycetes incertae sedis</taxon>
        <taxon>Zopfiaceae</taxon>
        <taxon>Zopfia</taxon>
    </lineage>
</organism>
<keyword evidence="2" id="KW-1185">Reference proteome</keyword>
<protein>
    <submittedName>
        <fullName evidence="1">Uncharacterized protein</fullName>
    </submittedName>
</protein>
<dbReference type="EMBL" id="ML994614">
    <property type="protein sequence ID" value="KAF2193074.1"/>
    <property type="molecule type" value="Genomic_DNA"/>
</dbReference>
<reference evidence="1" key="1">
    <citation type="journal article" date="2020" name="Stud. Mycol.">
        <title>101 Dothideomycetes genomes: a test case for predicting lifestyles and emergence of pathogens.</title>
        <authorList>
            <person name="Haridas S."/>
            <person name="Albert R."/>
            <person name="Binder M."/>
            <person name="Bloem J."/>
            <person name="Labutti K."/>
            <person name="Salamov A."/>
            <person name="Andreopoulos B."/>
            <person name="Baker S."/>
            <person name="Barry K."/>
            <person name="Bills G."/>
            <person name="Bluhm B."/>
            <person name="Cannon C."/>
            <person name="Castanera R."/>
            <person name="Culley D."/>
            <person name="Daum C."/>
            <person name="Ezra D."/>
            <person name="Gonzalez J."/>
            <person name="Henrissat B."/>
            <person name="Kuo A."/>
            <person name="Liang C."/>
            <person name="Lipzen A."/>
            <person name="Lutzoni F."/>
            <person name="Magnuson J."/>
            <person name="Mondo S."/>
            <person name="Nolan M."/>
            <person name="Ohm R."/>
            <person name="Pangilinan J."/>
            <person name="Park H.-J."/>
            <person name="Ramirez L."/>
            <person name="Alfaro M."/>
            <person name="Sun H."/>
            <person name="Tritt A."/>
            <person name="Yoshinaga Y."/>
            <person name="Zwiers L.-H."/>
            <person name="Turgeon B."/>
            <person name="Goodwin S."/>
            <person name="Spatafora J."/>
            <person name="Crous P."/>
            <person name="Grigoriev I."/>
        </authorList>
    </citation>
    <scope>NUCLEOTIDE SEQUENCE</scope>
    <source>
        <strain evidence="1">CBS 207.26</strain>
    </source>
</reference>
<accession>A0A6A6ENC5</accession>
<dbReference type="AlphaFoldDB" id="A0A6A6ENC5"/>
<name>A0A6A6ENC5_9PEZI</name>
<sequence length="169" mass="19135">MCCNRESVSHSLNLLTSILIDAKIEPESFSSTLCGNHAEWCTTNFWGVKYDLWGDIYSIPLKDFPIRALKHFQINITSVLLLTTMFGNLISAPPNLEFLDLTASRTPFRIAIGPGEQRSCTVIQLGFFHFSHLRELCVMADTSHFFSEEEIIISMACLLFANSHWDISN</sequence>
<proteinExistence type="predicted"/>
<evidence type="ECO:0000313" key="2">
    <source>
        <dbReference type="Proteomes" id="UP000800200"/>
    </source>
</evidence>
<gene>
    <name evidence="1" type="ORF">K469DRAFT_283651</name>
</gene>
<evidence type="ECO:0000313" key="1">
    <source>
        <dbReference type="EMBL" id="KAF2193074.1"/>
    </source>
</evidence>
<dbReference type="Proteomes" id="UP000800200">
    <property type="component" value="Unassembled WGS sequence"/>
</dbReference>